<evidence type="ECO:0000313" key="1">
    <source>
        <dbReference type="EMBL" id="CAB4175473.1"/>
    </source>
</evidence>
<protein>
    <submittedName>
        <fullName evidence="2">Uncharacterized protein</fullName>
    </submittedName>
</protein>
<dbReference type="InterPro" id="IPR043519">
    <property type="entry name" value="NT_sf"/>
</dbReference>
<evidence type="ECO:0000313" key="2">
    <source>
        <dbReference type="EMBL" id="CAB4193804.1"/>
    </source>
</evidence>
<gene>
    <name evidence="2" type="ORF">UFOVP1247_175</name>
    <name evidence="1" type="ORF">UFOVP970_215</name>
</gene>
<dbReference type="EMBL" id="LR797195">
    <property type="protein sequence ID" value="CAB4193804.1"/>
    <property type="molecule type" value="Genomic_DNA"/>
</dbReference>
<reference evidence="2" key="1">
    <citation type="submission" date="2020-05" db="EMBL/GenBank/DDBJ databases">
        <authorList>
            <person name="Chiriac C."/>
            <person name="Salcher M."/>
            <person name="Ghai R."/>
            <person name="Kavagutti S V."/>
        </authorList>
    </citation>
    <scope>NUCLEOTIDE SEQUENCE</scope>
</reference>
<organism evidence="2">
    <name type="scientific">uncultured Caudovirales phage</name>
    <dbReference type="NCBI Taxonomy" id="2100421"/>
    <lineage>
        <taxon>Viruses</taxon>
        <taxon>Duplodnaviria</taxon>
        <taxon>Heunggongvirae</taxon>
        <taxon>Uroviricota</taxon>
        <taxon>Caudoviricetes</taxon>
        <taxon>Peduoviridae</taxon>
        <taxon>Maltschvirus</taxon>
        <taxon>Maltschvirus maltsch</taxon>
    </lineage>
</organism>
<dbReference type="Gene3D" id="1.10.357.170">
    <property type="match status" value="1"/>
</dbReference>
<sequence length="247" mass="28789">MKQHIVKYTNFIFENRFYQSELNSSFWSDSKFDPAARQKLLTIAKDFYEDLDVSIPVLDIQLTGSLANYNWTKYSDLDVHVIMDLSKINQDVELVKKALDGIRVSWNQRHPVVLRKHDVELYAQDINQLHLASGLFSLLKNEWIRQPKYNPPTVDEKDVNRKTLAYRHEIDELKQRLKKSTPEEASTVLAYASALKKKISRARDEKLAHIGGEFSVENLVFKEMRNNGMYGELIQLKSDAYSKIYSE</sequence>
<dbReference type="EMBL" id="LR796916">
    <property type="protein sequence ID" value="CAB4175473.1"/>
    <property type="molecule type" value="Genomic_DNA"/>
</dbReference>
<name>A0A6J5RPT9_9CAUD</name>
<proteinExistence type="predicted"/>
<accession>A0A6J5RPT9</accession>
<dbReference type="SUPFAM" id="SSF81301">
    <property type="entry name" value="Nucleotidyltransferase"/>
    <property type="match status" value="1"/>
</dbReference>